<dbReference type="PATRIC" id="fig|1310114.3.peg.1302"/>
<dbReference type="Gene3D" id="3.50.50.60">
    <property type="entry name" value="FAD/NAD(P)-binding domain"/>
    <property type="match status" value="1"/>
</dbReference>
<dbReference type="Proteomes" id="UP000013548">
    <property type="component" value="Chromosome"/>
</dbReference>
<dbReference type="Pfam" id="PF13450">
    <property type="entry name" value="NAD_binding_8"/>
    <property type="match status" value="1"/>
</dbReference>
<dbReference type="AlphaFoldDB" id="R4MFZ6"/>
<gene>
    <name evidence="2" type="ORF">J113_06285</name>
</gene>
<dbReference type="InterPro" id="IPR036188">
    <property type="entry name" value="FAD/NAD-bd_sf"/>
</dbReference>
<feature type="region of interest" description="Disordered" evidence="1">
    <location>
        <begin position="507"/>
        <end position="527"/>
    </location>
</feature>
<feature type="region of interest" description="Disordered" evidence="1">
    <location>
        <begin position="98"/>
        <end position="122"/>
    </location>
</feature>
<organism evidence="2 3">
    <name type="scientific">Mycobacterium tuberculosis CAS/NITR204</name>
    <dbReference type="NCBI Taxonomy" id="1310114"/>
    <lineage>
        <taxon>Bacteria</taxon>
        <taxon>Bacillati</taxon>
        <taxon>Actinomycetota</taxon>
        <taxon>Actinomycetes</taxon>
        <taxon>Mycobacteriales</taxon>
        <taxon>Mycobacteriaceae</taxon>
        <taxon>Mycobacterium</taxon>
        <taxon>Mycobacterium tuberculosis complex</taxon>
    </lineage>
</organism>
<dbReference type="EMBL" id="CP005386">
    <property type="protein sequence ID" value="AGL26377.1"/>
    <property type="molecule type" value="Genomic_DNA"/>
</dbReference>
<dbReference type="KEGG" id="mtuc:J113_06285"/>
<accession>R4MFZ6</accession>
<dbReference type="GO" id="GO:0005829">
    <property type="term" value="C:cytosol"/>
    <property type="evidence" value="ECO:0007669"/>
    <property type="project" value="TreeGrafter"/>
</dbReference>
<name>R4MFZ6_MYCTX</name>
<dbReference type="PANTHER" id="PTHR10668:SF103">
    <property type="entry name" value="PYRIDINE NUCLEOTIDE-DISULFIDE OXIDOREDUCTASE DOMAIN-CONTAINING PROTEIN 2"/>
    <property type="match status" value="1"/>
</dbReference>
<evidence type="ECO:0000313" key="3">
    <source>
        <dbReference type="Proteomes" id="UP000013548"/>
    </source>
</evidence>
<dbReference type="SUPFAM" id="SSF51905">
    <property type="entry name" value="FAD/NAD(P)-binding domain"/>
    <property type="match status" value="1"/>
</dbReference>
<feature type="compositionally biased region" description="Basic residues" evidence="1">
    <location>
        <begin position="113"/>
        <end position="122"/>
    </location>
</feature>
<dbReference type="PANTHER" id="PTHR10668">
    <property type="entry name" value="PHYTOENE DEHYDROGENASE"/>
    <property type="match status" value="1"/>
</dbReference>
<protein>
    <submittedName>
        <fullName evidence="2">Oxidoreductase</fullName>
    </submittedName>
</protein>
<sequence>MSDHDRDFDVVVVGGGHNGLVAAAYLARAGLRVRLLERLAQTGGAAVSIQAFDGVEVALSRSRSGQLAAVAHRSRPRRWCGWRGGHFPHTPLPQPRPGALACSSGPPANHAQRTSRRSAPRRMRTASLCCPSVRCDRTAVAHLLEPLRAREQARSEVVEYGGHEAAAAWQPRRSRHAIAGAVANDLLRGVIATDALIGTFARMHEPSLMQNICFLYHLVGGGTGVWHVPIGGMGSVTSALATAAARHGAEIVTGADVFALDPDGTVRYHSDGSDGAEHLVRGRFVLVGVTPAVLASLLGEPVAALAPGAQVKVNMVVRRLPRLRDDSVTPQQAFAGTFHVNETWSQLDAAYSQAASGRLPDPLPCEAYCHSLTDPSILSARLRDAGAQTLTVFGLHTPHSVFGDTEGLAERLTAAVLASLNSVLAEPIQDVLWTDAQSKPCIETTTTLDLQRTLGMTGGNIFHGALSWPFADNDDPLDTPARQWGVATDHERIMLCGSGACRGGAVSASGSQRRDGSAGLPGEQTQKPLIPAGLGGFCVCSPAYRASMVT</sequence>
<evidence type="ECO:0000313" key="2">
    <source>
        <dbReference type="EMBL" id="AGL26377.1"/>
    </source>
</evidence>
<evidence type="ECO:0000256" key="1">
    <source>
        <dbReference type="SAM" id="MobiDB-lite"/>
    </source>
</evidence>
<reference evidence="2 3" key="1">
    <citation type="journal article" date="2013" name="Genome Announc.">
        <title>Whole-Genome Sequences of Four Clinical Isolates of Mycobacterium tuberculosis from Tamil Nadu, South India.</title>
        <authorList>
            <person name="Narayanan S."/>
            <person name="Deshpande U."/>
        </authorList>
    </citation>
    <scope>NUCLEOTIDE SEQUENCE [LARGE SCALE GENOMIC DNA]</scope>
    <source>
        <strain evidence="2 3">CAS/NITR204</strain>
    </source>
</reference>
<dbReference type="BioCyc" id="MTUB1310114:G13A2-932-MONOMER"/>
<dbReference type="HOGENOM" id="CLU_019327_0_1_11"/>
<proteinExistence type="predicted"/>